<name>A0A345DPZ8_9MOLU</name>
<proteinExistence type="predicted"/>
<protein>
    <submittedName>
        <fullName evidence="1">Uncharacterized protein</fullName>
    </submittedName>
</protein>
<accession>A0A345DPZ8</accession>
<gene>
    <name evidence="1" type="ORF">SDAV_001319</name>
</gene>
<evidence type="ECO:0000313" key="2">
    <source>
        <dbReference type="Proteomes" id="UP000253689"/>
    </source>
</evidence>
<dbReference type="RefSeq" id="WP_114564932.1">
    <property type="nucleotide sequence ID" value="NZ_CP031088.1"/>
</dbReference>
<dbReference type="Proteomes" id="UP000253689">
    <property type="component" value="Chromosome"/>
</dbReference>
<sequence>MKNDFLNNLSKDFKDITFVEKNDSKRVLDNRLIVPLPKIKKSKRWRELADNRLFFLKMNYVKWSVTNLY</sequence>
<dbReference type="EMBL" id="CP031088">
    <property type="protein sequence ID" value="AXF96286.1"/>
    <property type="molecule type" value="Genomic_DNA"/>
</dbReference>
<organism evidence="1 2">
    <name type="scientific">Spiroplasma phoeniceum P40</name>
    <dbReference type="NCBI Taxonomy" id="1276259"/>
    <lineage>
        <taxon>Bacteria</taxon>
        <taxon>Bacillati</taxon>
        <taxon>Mycoplasmatota</taxon>
        <taxon>Mollicutes</taxon>
        <taxon>Entomoplasmatales</taxon>
        <taxon>Spiroplasmataceae</taxon>
        <taxon>Spiroplasma</taxon>
    </lineage>
</organism>
<keyword evidence="2" id="KW-1185">Reference proteome</keyword>
<dbReference type="AlphaFoldDB" id="A0A345DPZ8"/>
<evidence type="ECO:0000313" key="1">
    <source>
        <dbReference type="EMBL" id="AXF96286.1"/>
    </source>
</evidence>
<dbReference type="KEGG" id="sphh:SDAV_001319"/>
<reference evidence="2" key="1">
    <citation type="submission" date="2018-07" db="EMBL/GenBank/DDBJ databases">
        <title>Complete Genome Sequence of Spiroplasma phoeniceum.</title>
        <authorList>
            <person name="Davis R.E."/>
            <person name="Shao J.Y."/>
            <person name="Zhao Y."/>
            <person name="Silver A."/>
            <person name="Stump z."/>
            <person name="Gasparich G."/>
        </authorList>
    </citation>
    <scope>NUCLEOTIDE SEQUENCE [LARGE SCALE GENOMIC DNA]</scope>
    <source>
        <strain evidence="2">P40</strain>
    </source>
</reference>